<name>A0A645DX50_9ZZZZ</name>
<reference evidence="1" key="1">
    <citation type="submission" date="2019-08" db="EMBL/GenBank/DDBJ databases">
        <authorList>
            <person name="Kucharzyk K."/>
            <person name="Murdoch R.W."/>
            <person name="Higgins S."/>
            <person name="Loffler F."/>
        </authorList>
    </citation>
    <scope>NUCLEOTIDE SEQUENCE</scope>
</reference>
<accession>A0A645DX50</accession>
<dbReference type="EMBL" id="VSSQ01040022">
    <property type="protein sequence ID" value="MPM93183.1"/>
    <property type="molecule type" value="Genomic_DNA"/>
</dbReference>
<protein>
    <submittedName>
        <fullName evidence="1">Uncharacterized protein</fullName>
    </submittedName>
</protein>
<proteinExistence type="predicted"/>
<sequence length="61" mass="6779">MDRTTVEKVSYQGKVQTLGTPAVILKKSELIQQFLCWMLMLSISCIDECRFAIQAVSLGVG</sequence>
<comment type="caution">
    <text evidence="1">The sequence shown here is derived from an EMBL/GenBank/DDBJ whole genome shotgun (WGS) entry which is preliminary data.</text>
</comment>
<evidence type="ECO:0000313" key="1">
    <source>
        <dbReference type="EMBL" id="MPM93183.1"/>
    </source>
</evidence>
<gene>
    <name evidence="1" type="ORF">SDC9_140319</name>
</gene>
<dbReference type="AlphaFoldDB" id="A0A645DX50"/>
<organism evidence="1">
    <name type="scientific">bioreactor metagenome</name>
    <dbReference type="NCBI Taxonomy" id="1076179"/>
    <lineage>
        <taxon>unclassified sequences</taxon>
        <taxon>metagenomes</taxon>
        <taxon>ecological metagenomes</taxon>
    </lineage>
</organism>